<dbReference type="GO" id="GO:0005886">
    <property type="term" value="C:plasma membrane"/>
    <property type="evidence" value="ECO:0007669"/>
    <property type="project" value="InterPro"/>
</dbReference>
<feature type="transmembrane region" description="Helical" evidence="4">
    <location>
        <begin position="32"/>
        <end position="58"/>
    </location>
</feature>
<feature type="transmembrane region" description="Helical" evidence="4">
    <location>
        <begin position="70"/>
        <end position="93"/>
    </location>
</feature>
<evidence type="ECO:0000256" key="2">
    <source>
        <dbReference type="ARBA" id="ARBA00032707"/>
    </source>
</evidence>
<sequence>MLPALKENISIMEQLNTQLFLWLNATPDSPHWLINFATILAKDVIGIVPLLVVGLWLWSPKQCLDSRRELVLKTATALLYATLFSFVIGVVFPHPRPFAIGLGYHWLNHSADTSFPSDHGTFIFTFSLAFLFWHRAWSGIALLTIGVLIAWSRIYLGVHWPLDMVGGLLVGMIGCLTAELGWTFYGKALLTFAHKVYRQLFALPIRWGWTQH</sequence>
<dbReference type="CDD" id="cd03385">
    <property type="entry name" value="PAP2_BcrC_like"/>
    <property type="match status" value="1"/>
</dbReference>
<dbReference type="EMBL" id="FOGC01000004">
    <property type="protein sequence ID" value="SEQ59284.1"/>
    <property type="molecule type" value="Genomic_DNA"/>
</dbReference>
<name>A0A1H9HAB9_9GAMM</name>
<dbReference type="Pfam" id="PF01569">
    <property type="entry name" value="PAP2"/>
    <property type="match status" value="1"/>
</dbReference>
<gene>
    <name evidence="6" type="ORF">SAMN05216522_104140</name>
</gene>
<dbReference type="AlphaFoldDB" id="A0A1H9HAB9"/>
<keyword evidence="4" id="KW-0812">Transmembrane</keyword>
<dbReference type="SUPFAM" id="SSF48317">
    <property type="entry name" value="Acid phosphatase/Vanadium-dependent haloperoxidase"/>
    <property type="match status" value="1"/>
</dbReference>
<dbReference type="PANTHER" id="PTHR14969:SF13">
    <property type="entry name" value="AT30094P"/>
    <property type="match status" value="1"/>
</dbReference>
<evidence type="ECO:0000259" key="5">
    <source>
        <dbReference type="SMART" id="SM00014"/>
    </source>
</evidence>
<keyword evidence="4" id="KW-0472">Membrane</keyword>
<dbReference type="PANTHER" id="PTHR14969">
    <property type="entry name" value="SPHINGOSINE-1-PHOSPHATE PHOSPHOHYDROLASE"/>
    <property type="match status" value="1"/>
</dbReference>
<protein>
    <recommendedName>
        <fullName evidence="1">undecaprenyl-diphosphate phosphatase</fullName>
        <ecNumber evidence="1">3.6.1.27</ecNumber>
    </recommendedName>
    <alternativeName>
        <fullName evidence="2">Undecaprenyl pyrophosphate phosphatase</fullName>
    </alternativeName>
</protein>
<evidence type="ECO:0000256" key="1">
    <source>
        <dbReference type="ARBA" id="ARBA00012374"/>
    </source>
</evidence>
<feature type="domain" description="Phosphatidic acid phosphatase type 2/haloperoxidase" evidence="5">
    <location>
        <begin position="70"/>
        <end position="179"/>
    </location>
</feature>
<dbReference type="EC" id="3.6.1.27" evidence="1"/>
<dbReference type="InterPro" id="IPR033879">
    <property type="entry name" value="UPP_Pase"/>
</dbReference>
<dbReference type="InterPro" id="IPR036938">
    <property type="entry name" value="PAP2/HPO_sf"/>
</dbReference>
<evidence type="ECO:0000313" key="7">
    <source>
        <dbReference type="Proteomes" id="UP000242515"/>
    </source>
</evidence>
<feature type="transmembrane region" description="Helical" evidence="4">
    <location>
        <begin position="164"/>
        <end position="185"/>
    </location>
</feature>
<organism evidence="6 7">
    <name type="scientific">Rosenbergiella nectarea</name>
    <dbReference type="NCBI Taxonomy" id="988801"/>
    <lineage>
        <taxon>Bacteria</taxon>
        <taxon>Pseudomonadati</taxon>
        <taxon>Pseudomonadota</taxon>
        <taxon>Gammaproteobacteria</taxon>
        <taxon>Enterobacterales</taxon>
        <taxon>Erwiniaceae</taxon>
        <taxon>Rosenbergiella</taxon>
    </lineage>
</organism>
<dbReference type="SMART" id="SM00014">
    <property type="entry name" value="acidPPc"/>
    <property type="match status" value="1"/>
</dbReference>
<dbReference type="NCBIfam" id="NF008813">
    <property type="entry name" value="PRK11837.1"/>
    <property type="match status" value="1"/>
</dbReference>
<comment type="catalytic activity">
    <reaction evidence="3">
        <text>di-trans,octa-cis-undecaprenyl diphosphate + H2O = di-trans,octa-cis-undecaprenyl phosphate + phosphate + H(+)</text>
        <dbReference type="Rhea" id="RHEA:28094"/>
        <dbReference type="ChEBI" id="CHEBI:15377"/>
        <dbReference type="ChEBI" id="CHEBI:15378"/>
        <dbReference type="ChEBI" id="CHEBI:43474"/>
        <dbReference type="ChEBI" id="CHEBI:58405"/>
        <dbReference type="ChEBI" id="CHEBI:60392"/>
        <dbReference type="EC" id="3.6.1.27"/>
    </reaction>
</comment>
<reference evidence="7" key="1">
    <citation type="submission" date="2016-10" db="EMBL/GenBank/DDBJ databases">
        <authorList>
            <person name="Varghese N."/>
            <person name="Submissions S."/>
        </authorList>
    </citation>
    <scope>NUCLEOTIDE SEQUENCE [LARGE SCALE GENOMIC DNA]</scope>
    <source>
        <strain evidence="7">8N4</strain>
    </source>
</reference>
<evidence type="ECO:0000256" key="4">
    <source>
        <dbReference type="SAM" id="Phobius"/>
    </source>
</evidence>
<accession>A0A1H9HAB9</accession>
<evidence type="ECO:0000313" key="6">
    <source>
        <dbReference type="EMBL" id="SEQ59284.1"/>
    </source>
</evidence>
<feature type="transmembrane region" description="Helical" evidence="4">
    <location>
        <begin position="140"/>
        <end position="158"/>
    </location>
</feature>
<keyword evidence="7" id="KW-1185">Reference proteome</keyword>
<keyword evidence="4" id="KW-1133">Transmembrane helix</keyword>
<evidence type="ECO:0000256" key="3">
    <source>
        <dbReference type="ARBA" id="ARBA00047594"/>
    </source>
</evidence>
<proteinExistence type="predicted"/>
<dbReference type="Proteomes" id="UP000242515">
    <property type="component" value="Unassembled WGS sequence"/>
</dbReference>
<dbReference type="InterPro" id="IPR000326">
    <property type="entry name" value="PAP2/HPO"/>
</dbReference>
<dbReference type="STRING" id="988801.SAMN05216522_104140"/>
<dbReference type="GO" id="GO:0050380">
    <property type="term" value="F:undecaprenyl-diphosphatase activity"/>
    <property type="evidence" value="ECO:0007669"/>
    <property type="project" value="UniProtKB-EC"/>
</dbReference>
<dbReference type="Gene3D" id="1.20.144.10">
    <property type="entry name" value="Phosphatidic acid phosphatase type 2/haloperoxidase"/>
    <property type="match status" value="1"/>
</dbReference>